<organism evidence="2 3">
    <name type="scientific">Clostridium scindens (strain JCM 10418 / VPI 12708)</name>
    <dbReference type="NCBI Taxonomy" id="29347"/>
    <lineage>
        <taxon>Bacteria</taxon>
        <taxon>Bacillati</taxon>
        <taxon>Bacillota</taxon>
        <taxon>Clostridia</taxon>
        <taxon>Lachnospirales</taxon>
        <taxon>Lachnospiraceae</taxon>
    </lineage>
</organism>
<protein>
    <recommendedName>
        <fullName evidence="1">GGDEF domain-containing protein</fullName>
    </recommendedName>
</protein>
<name>A0A844FC30_CLOSV</name>
<sequence>MEELYEIIRNALRKGDAFTQYSSSQYLLMVMGTSSENARKIGECIKSRYEAGLERKIRSDIEYDIYPLG</sequence>
<dbReference type="PROSITE" id="PS50887">
    <property type="entry name" value="GGDEF"/>
    <property type="match status" value="1"/>
</dbReference>
<evidence type="ECO:0000259" key="1">
    <source>
        <dbReference type="PROSITE" id="PS50887"/>
    </source>
</evidence>
<reference evidence="2 3" key="1">
    <citation type="submission" date="2019-08" db="EMBL/GenBank/DDBJ databases">
        <title>In-depth cultivation of the pig gut microbiome towards novel bacterial diversity and tailored functional studies.</title>
        <authorList>
            <person name="Wylensek D."/>
            <person name="Hitch T.C.A."/>
            <person name="Clavel T."/>
        </authorList>
    </citation>
    <scope>NUCLEOTIDE SEQUENCE [LARGE SCALE GENOMIC DNA]</scope>
    <source>
        <strain evidence="2 3">BL-389-WT-3D</strain>
    </source>
</reference>
<evidence type="ECO:0000313" key="2">
    <source>
        <dbReference type="EMBL" id="MSS40901.1"/>
    </source>
</evidence>
<proteinExistence type="predicted"/>
<dbReference type="AlphaFoldDB" id="A0A844FC30"/>
<evidence type="ECO:0000313" key="3">
    <source>
        <dbReference type="Proteomes" id="UP000462363"/>
    </source>
</evidence>
<dbReference type="Proteomes" id="UP000462363">
    <property type="component" value="Unassembled WGS sequence"/>
</dbReference>
<dbReference type="InterPro" id="IPR000160">
    <property type="entry name" value="GGDEF_dom"/>
</dbReference>
<dbReference type="EMBL" id="VUMB01000021">
    <property type="protein sequence ID" value="MSS40901.1"/>
    <property type="molecule type" value="Genomic_DNA"/>
</dbReference>
<dbReference type="RefSeq" id="WP_004607586.1">
    <property type="nucleotide sequence ID" value="NZ_CABKNF010000012.1"/>
</dbReference>
<comment type="caution">
    <text evidence="2">The sequence shown here is derived from an EMBL/GenBank/DDBJ whole genome shotgun (WGS) entry which is preliminary data.</text>
</comment>
<accession>A0A844FC30</accession>
<feature type="domain" description="GGDEF" evidence="1">
    <location>
        <begin position="1"/>
        <end position="69"/>
    </location>
</feature>
<gene>
    <name evidence="2" type="ORF">FYJ37_11205</name>
</gene>